<dbReference type="Proteomes" id="UP001497516">
    <property type="component" value="Chromosome 4"/>
</dbReference>
<name>A0AAV2E3R3_9ROSI</name>
<organism evidence="1 2">
    <name type="scientific">Linum trigynum</name>
    <dbReference type="NCBI Taxonomy" id="586398"/>
    <lineage>
        <taxon>Eukaryota</taxon>
        <taxon>Viridiplantae</taxon>
        <taxon>Streptophyta</taxon>
        <taxon>Embryophyta</taxon>
        <taxon>Tracheophyta</taxon>
        <taxon>Spermatophyta</taxon>
        <taxon>Magnoliopsida</taxon>
        <taxon>eudicotyledons</taxon>
        <taxon>Gunneridae</taxon>
        <taxon>Pentapetalae</taxon>
        <taxon>rosids</taxon>
        <taxon>fabids</taxon>
        <taxon>Malpighiales</taxon>
        <taxon>Linaceae</taxon>
        <taxon>Linum</taxon>
    </lineage>
</organism>
<protein>
    <submittedName>
        <fullName evidence="1">Uncharacterized protein</fullName>
    </submittedName>
</protein>
<reference evidence="1 2" key="1">
    <citation type="submission" date="2024-04" db="EMBL/GenBank/DDBJ databases">
        <authorList>
            <person name="Fracassetti M."/>
        </authorList>
    </citation>
    <scope>NUCLEOTIDE SEQUENCE [LARGE SCALE GENOMIC DNA]</scope>
</reference>
<dbReference type="Pfam" id="PF14009">
    <property type="entry name" value="PADRE"/>
    <property type="match status" value="1"/>
</dbReference>
<evidence type="ECO:0000313" key="2">
    <source>
        <dbReference type="Proteomes" id="UP001497516"/>
    </source>
</evidence>
<gene>
    <name evidence="1" type="ORF">LTRI10_LOCUS21870</name>
</gene>
<proteinExistence type="predicted"/>
<accession>A0AAV2E3R3</accession>
<keyword evidence="2" id="KW-1185">Reference proteome</keyword>
<dbReference type="AlphaFoldDB" id="A0AAV2E3R3"/>
<evidence type="ECO:0000313" key="1">
    <source>
        <dbReference type="EMBL" id="CAL1380427.1"/>
    </source>
</evidence>
<dbReference type="EMBL" id="OZ034817">
    <property type="protein sequence ID" value="CAL1380427.1"/>
    <property type="molecule type" value="Genomic_DNA"/>
</dbReference>
<dbReference type="InterPro" id="IPR025322">
    <property type="entry name" value="PADRE_dom"/>
</dbReference>
<dbReference type="PANTHER" id="PTHR33052">
    <property type="entry name" value="DUF4228 DOMAIN PROTEIN-RELATED"/>
    <property type="match status" value="1"/>
</dbReference>
<sequence>MGLCISSSHPNSDNKFPATEEIICNTVKVVNADGKLQEFSHPIRAGKVVSLSLSSSPPGRCFVCSSESMSIGKLAPPLGDEEELQLGQLYFLLPVCFARNPLSISDLCDLAVKASAAWKIA</sequence>